<reference evidence="1 2" key="1">
    <citation type="submission" date="2019-02" db="EMBL/GenBank/DDBJ databases">
        <title>Deep-cultivation of Planctomycetes and their phenomic and genomic characterization uncovers novel biology.</title>
        <authorList>
            <person name="Wiegand S."/>
            <person name="Jogler M."/>
            <person name="Boedeker C."/>
            <person name="Pinto D."/>
            <person name="Vollmers J."/>
            <person name="Rivas-Marin E."/>
            <person name="Kohn T."/>
            <person name="Peeters S.H."/>
            <person name="Heuer A."/>
            <person name="Rast P."/>
            <person name="Oberbeckmann S."/>
            <person name="Bunk B."/>
            <person name="Jeske O."/>
            <person name="Meyerdierks A."/>
            <person name="Storesund J.E."/>
            <person name="Kallscheuer N."/>
            <person name="Luecker S."/>
            <person name="Lage O.M."/>
            <person name="Pohl T."/>
            <person name="Merkel B.J."/>
            <person name="Hornburger P."/>
            <person name="Mueller R.-W."/>
            <person name="Bruemmer F."/>
            <person name="Labrenz M."/>
            <person name="Spormann A.M."/>
            <person name="Op Den Camp H."/>
            <person name="Overmann J."/>
            <person name="Amann R."/>
            <person name="Jetten M.S.M."/>
            <person name="Mascher T."/>
            <person name="Medema M.H."/>
            <person name="Devos D.P."/>
            <person name="Kaster A.-K."/>
            <person name="Ovreas L."/>
            <person name="Rohde M."/>
            <person name="Galperin M.Y."/>
            <person name="Jogler C."/>
        </authorList>
    </citation>
    <scope>NUCLEOTIDE SEQUENCE [LARGE SCALE GENOMIC DNA]</scope>
    <source>
        <strain evidence="1 2">Poly59</strain>
    </source>
</reference>
<sequence>MSARTNNKDSNKLVAAAAPVAFSTVNAAKESRALNPTLQKACGLIQKGNFAAAADFLAAAGRDPNVRNALGVCLMRIGHVDQAVDVFRSFVLVPGTVLERPEVSFASKRNFATALLLKGLPSGAITVLADIRDPDSTRSAQLYAAIRRWEKTLSWFRWLDWKLNSIEPCNCQVVLDFEPGEFDFDVQIKRPGLPDDSGNASLKNAALSA</sequence>
<dbReference type="RefSeq" id="WP_246151997.1">
    <property type="nucleotide sequence ID" value="NZ_SJPX01000006.1"/>
</dbReference>
<proteinExistence type="predicted"/>
<dbReference type="InterPro" id="IPR011990">
    <property type="entry name" value="TPR-like_helical_dom_sf"/>
</dbReference>
<evidence type="ECO:0008006" key="3">
    <source>
        <dbReference type="Google" id="ProtNLM"/>
    </source>
</evidence>
<dbReference type="Proteomes" id="UP000317977">
    <property type="component" value="Unassembled WGS sequence"/>
</dbReference>
<gene>
    <name evidence="1" type="ORF">Poly59_59430</name>
</gene>
<dbReference type="SUPFAM" id="SSF48452">
    <property type="entry name" value="TPR-like"/>
    <property type="match status" value="1"/>
</dbReference>
<dbReference type="EMBL" id="SJPX01000006">
    <property type="protein sequence ID" value="TWU46969.1"/>
    <property type="molecule type" value="Genomic_DNA"/>
</dbReference>
<organism evidence="1 2">
    <name type="scientific">Rubripirellula reticaptiva</name>
    <dbReference type="NCBI Taxonomy" id="2528013"/>
    <lineage>
        <taxon>Bacteria</taxon>
        <taxon>Pseudomonadati</taxon>
        <taxon>Planctomycetota</taxon>
        <taxon>Planctomycetia</taxon>
        <taxon>Pirellulales</taxon>
        <taxon>Pirellulaceae</taxon>
        <taxon>Rubripirellula</taxon>
    </lineage>
</organism>
<name>A0A5C6EI90_9BACT</name>
<evidence type="ECO:0000313" key="1">
    <source>
        <dbReference type="EMBL" id="TWU46969.1"/>
    </source>
</evidence>
<protein>
    <recommendedName>
        <fullName evidence="3">Tetratricopeptide repeat protein</fullName>
    </recommendedName>
</protein>
<dbReference type="AlphaFoldDB" id="A0A5C6EI90"/>
<evidence type="ECO:0000313" key="2">
    <source>
        <dbReference type="Proteomes" id="UP000317977"/>
    </source>
</evidence>
<accession>A0A5C6EI90</accession>
<keyword evidence="2" id="KW-1185">Reference proteome</keyword>
<comment type="caution">
    <text evidence="1">The sequence shown here is derived from an EMBL/GenBank/DDBJ whole genome shotgun (WGS) entry which is preliminary data.</text>
</comment>
<dbReference type="Gene3D" id="1.25.40.10">
    <property type="entry name" value="Tetratricopeptide repeat domain"/>
    <property type="match status" value="1"/>
</dbReference>